<dbReference type="Gene3D" id="2.60.40.10">
    <property type="entry name" value="Immunoglobulins"/>
    <property type="match status" value="2"/>
</dbReference>
<evidence type="ECO:0000256" key="1">
    <source>
        <dbReference type="ARBA" id="ARBA00022737"/>
    </source>
</evidence>
<dbReference type="PANTHER" id="PTHR13817:SF73">
    <property type="entry name" value="FIBRONECTIN TYPE-III DOMAIN-CONTAINING PROTEIN"/>
    <property type="match status" value="1"/>
</dbReference>
<protein>
    <submittedName>
        <fullName evidence="5">Fibronectin type III domain-containing protein</fullName>
    </submittedName>
</protein>
<dbReference type="InterPro" id="IPR003961">
    <property type="entry name" value="FN3_dom"/>
</dbReference>
<keyword evidence="3" id="KW-0624">Polysaccharide degradation</keyword>
<accession>A0ABS3RFZ1</accession>
<dbReference type="InterPro" id="IPR050964">
    <property type="entry name" value="Striated_Muscle_Regulatory"/>
</dbReference>
<dbReference type="CDD" id="cd00063">
    <property type="entry name" value="FN3"/>
    <property type="match status" value="1"/>
</dbReference>
<dbReference type="InterPro" id="IPR001434">
    <property type="entry name" value="OmcB-like_DUF11"/>
</dbReference>
<dbReference type="Pfam" id="PF00041">
    <property type="entry name" value="fn3"/>
    <property type="match status" value="1"/>
</dbReference>
<dbReference type="PANTHER" id="PTHR13817">
    <property type="entry name" value="TITIN"/>
    <property type="match status" value="1"/>
</dbReference>
<gene>
    <name evidence="5" type="ORF">J4557_44000</name>
</gene>
<name>A0ABS3RFZ1_9ACTN</name>
<evidence type="ECO:0000256" key="2">
    <source>
        <dbReference type="ARBA" id="ARBA00023295"/>
    </source>
</evidence>
<evidence type="ECO:0000313" key="5">
    <source>
        <dbReference type="EMBL" id="MBO2444503.1"/>
    </source>
</evidence>
<keyword evidence="2" id="KW-0326">Glycosidase</keyword>
<comment type="caution">
    <text evidence="5">The sequence shown here is derived from an EMBL/GenBank/DDBJ whole genome shotgun (WGS) entry which is preliminary data.</text>
</comment>
<organism evidence="5 6">
    <name type="scientific">Actinomadura nitritigenes</name>
    <dbReference type="NCBI Taxonomy" id="134602"/>
    <lineage>
        <taxon>Bacteria</taxon>
        <taxon>Bacillati</taxon>
        <taxon>Actinomycetota</taxon>
        <taxon>Actinomycetes</taxon>
        <taxon>Streptosporangiales</taxon>
        <taxon>Thermomonosporaceae</taxon>
        <taxon>Actinomadura</taxon>
    </lineage>
</organism>
<feature type="domain" description="Fibronectin type-III" evidence="4">
    <location>
        <begin position="28"/>
        <end position="123"/>
    </location>
</feature>
<dbReference type="PRINTS" id="PR00014">
    <property type="entry name" value="FNTYPEIII"/>
</dbReference>
<dbReference type="PROSITE" id="PS50853">
    <property type="entry name" value="FN3"/>
    <property type="match status" value="1"/>
</dbReference>
<dbReference type="Pfam" id="PF01345">
    <property type="entry name" value="DUF11"/>
    <property type="match status" value="1"/>
</dbReference>
<dbReference type="InterPro" id="IPR013783">
    <property type="entry name" value="Ig-like_fold"/>
</dbReference>
<evidence type="ECO:0000256" key="3">
    <source>
        <dbReference type="ARBA" id="ARBA00023326"/>
    </source>
</evidence>
<dbReference type="SUPFAM" id="SSF49265">
    <property type="entry name" value="Fibronectin type III"/>
    <property type="match status" value="1"/>
</dbReference>
<evidence type="ECO:0000259" key="4">
    <source>
        <dbReference type="PROSITE" id="PS50853"/>
    </source>
</evidence>
<keyword evidence="1" id="KW-0677">Repeat</keyword>
<keyword evidence="6" id="KW-1185">Reference proteome</keyword>
<dbReference type="EMBL" id="JAGEOK010000047">
    <property type="protein sequence ID" value="MBO2444503.1"/>
    <property type="molecule type" value="Genomic_DNA"/>
</dbReference>
<keyword evidence="2" id="KW-0378">Hydrolase</keyword>
<proteinExistence type="predicted"/>
<dbReference type="Proteomes" id="UP000666915">
    <property type="component" value="Unassembled WGS sequence"/>
</dbReference>
<dbReference type="InterPro" id="IPR036116">
    <property type="entry name" value="FN3_sf"/>
</dbReference>
<dbReference type="SMART" id="SM00060">
    <property type="entry name" value="FN3"/>
    <property type="match status" value="1"/>
</dbReference>
<evidence type="ECO:0000313" key="6">
    <source>
        <dbReference type="Proteomes" id="UP000666915"/>
    </source>
</evidence>
<reference evidence="5 6" key="1">
    <citation type="submission" date="2021-03" db="EMBL/GenBank/DDBJ databases">
        <authorList>
            <person name="Kanchanasin P."/>
            <person name="Saeng-In P."/>
            <person name="Phongsopitanun W."/>
            <person name="Yuki M."/>
            <person name="Kudo T."/>
            <person name="Ohkuma M."/>
            <person name="Tanasupawat S."/>
        </authorList>
    </citation>
    <scope>NUCLEOTIDE SEQUENCE [LARGE SCALE GENOMIC DNA]</scope>
    <source>
        <strain evidence="5 6">L46</strain>
    </source>
</reference>
<sequence length="246" mass="23866">MTATYSGDDSYAGSSDHISLTVAAPVTAPGAPTGVTAVAGNAQATVSFTAPAGDGGSPVTSYKVTATDHTDAARGGQTATGSASPIGVTGLTNGDSYTFTVTATNSAGTGPASAPSNAVTPSAPGAPSADLAVTVHGPAAAGDGSTFTETITVHNAGPGTATGIATGLNVPWGVTVTSAPEGSRIGPVVYWWDSSLAANATVTHTLTFRVDTWPHYTAAIGVATASSKVADPHPADNVALTTVKLG</sequence>
<keyword evidence="3" id="KW-0119">Carbohydrate metabolism</keyword>